<protein>
    <submittedName>
        <fullName evidence="2">Uncharacterized protein</fullName>
    </submittedName>
</protein>
<dbReference type="AlphaFoldDB" id="A0A914E269"/>
<keyword evidence="1" id="KW-1185">Reference proteome</keyword>
<organism evidence="1 2">
    <name type="scientific">Acrobeloides nanus</name>
    <dbReference type="NCBI Taxonomy" id="290746"/>
    <lineage>
        <taxon>Eukaryota</taxon>
        <taxon>Metazoa</taxon>
        <taxon>Ecdysozoa</taxon>
        <taxon>Nematoda</taxon>
        <taxon>Chromadorea</taxon>
        <taxon>Rhabditida</taxon>
        <taxon>Tylenchina</taxon>
        <taxon>Cephalobomorpha</taxon>
        <taxon>Cephaloboidea</taxon>
        <taxon>Cephalobidae</taxon>
        <taxon>Acrobeloides</taxon>
    </lineage>
</organism>
<dbReference type="WBParaSite" id="ACRNAN_scaffold518.g11179.t1">
    <property type="protein sequence ID" value="ACRNAN_scaffold518.g11179.t1"/>
    <property type="gene ID" value="ACRNAN_scaffold518.g11179"/>
</dbReference>
<evidence type="ECO:0000313" key="1">
    <source>
        <dbReference type="Proteomes" id="UP000887540"/>
    </source>
</evidence>
<reference evidence="2" key="1">
    <citation type="submission" date="2022-11" db="UniProtKB">
        <authorList>
            <consortium name="WormBaseParasite"/>
        </authorList>
    </citation>
    <scope>IDENTIFICATION</scope>
</reference>
<name>A0A914E269_9BILA</name>
<proteinExistence type="predicted"/>
<sequence length="73" mass="8562">MSDISDTFLVLFLNYEVCHVKLCIADINQERSPVVSQTEAAVLEVIYRYDLYDPNDFEVYFKDLFGTFERQIA</sequence>
<accession>A0A914E269</accession>
<evidence type="ECO:0000313" key="2">
    <source>
        <dbReference type="WBParaSite" id="ACRNAN_scaffold518.g11179.t1"/>
    </source>
</evidence>
<dbReference type="Proteomes" id="UP000887540">
    <property type="component" value="Unplaced"/>
</dbReference>